<dbReference type="GeneID" id="24126484"/>
<evidence type="ECO:0000313" key="2">
    <source>
        <dbReference type="EMBL" id="KDO31394.1"/>
    </source>
</evidence>
<name>A0A067CL04_SAPPC</name>
<keyword evidence="3" id="KW-1185">Reference proteome</keyword>
<reference evidence="2 3" key="1">
    <citation type="journal article" date="2013" name="PLoS Genet.">
        <title>Distinctive expansion of potential virulence genes in the genome of the oomycete fish pathogen Saprolegnia parasitica.</title>
        <authorList>
            <person name="Jiang R.H."/>
            <person name="de Bruijn I."/>
            <person name="Haas B.J."/>
            <person name="Belmonte R."/>
            <person name="Lobach L."/>
            <person name="Christie J."/>
            <person name="van den Ackerveken G."/>
            <person name="Bottin A."/>
            <person name="Bulone V."/>
            <person name="Diaz-Moreno S.M."/>
            <person name="Dumas B."/>
            <person name="Fan L."/>
            <person name="Gaulin E."/>
            <person name="Govers F."/>
            <person name="Grenville-Briggs L.J."/>
            <person name="Horner N.R."/>
            <person name="Levin J.Z."/>
            <person name="Mammella M."/>
            <person name="Meijer H.J."/>
            <person name="Morris P."/>
            <person name="Nusbaum C."/>
            <person name="Oome S."/>
            <person name="Phillips A.J."/>
            <person name="van Rooyen D."/>
            <person name="Rzeszutek E."/>
            <person name="Saraiva M."/>
            <person name="Secombes C.J."/>
            <person name="Seidl M.F."/>
            <person name="Snel B."/>
            <person name="Stassen J.H."/>
            <person name="Sykes S."/>
            <person name="Tripathy S."/>
            <person name="van den Berg H."/>
            <person name="Vega-Arreguin J.C."/>
            <person name="Wawra S."/>
            <person name="Young S.K."/>
            <person name="Zeng Q."/>
            <person name="Dieguez-Uribeondo J."/>
            <person name="Russ C."/>
            <person name="Tyler B.M."/>
            <person name="van West P."/>
        </authorList>
    </citation>
    <scope>NUCLEOTIDE SEQUENCE [LARGE SCALE GENOMIC DNA]</scope>
    <source>
        <strain evidence="2 3">CBS 223.65</strain>
    </source>
</reference>
<protein>
    <submittedName>
        <fullName evidence="2">Uncharacterized protein</fullName>
    </submittedName>
</protein>
<feature type="compositionally biased region" description="Low complexity" evidence="1">
    <location>
        <begin position="114"/>
        <end position="126"/>
    </location>
</feature>
<gene>
    <name evidence="2" type="ORF">SPRG_04011</name>
</gene>
<feature type="region of interest" description="Disordered" evidence="1">
    <location>
        <begin position="40"/>
        <end position="206"/>
    </location>
</feature>
<dbReference type="OMA" id="PHNEPRV"/>
<organism evidence="2 3">
    <name type="scientific">Saprolegnia parasitica (strain CBS 223.65)</name>
    <dbReference type="NCBI Taxonomy" id="695850"/>
    <lineage>
        <taxon>Eukaryota</taxon>
        <taxon>Sar</taxon>
        <taxon>Stramenopiles</taxon>
        <taxon>Oomycota</taxon>
        <taxon>Saprolegniomycetes</taxon>
        <taxon>Saprolegniales</taxon>
        <taxon>Saprolegniaceae</taxon>
        <taxon>Saprolegnia</taxon>
    </lineage>
</organism>
<evidence type="ECO:0000313" key="3">
    <source>
        <dbReference type="Proteomes" id="UP000030745"/>
    </source>
</evidence>
<evidence type="ECO:0000256" key="1">
    <source>
        <dbReference type="SAM" id="MobiDB-lite"/>
    </source>
</evidence>
<feature type="compositionally biased region" description="Low complexity" evidence="1">
    <location>
        <begin position="55"/>
        <end position="79"/>
    </location>
</feature>
<dbReference type="EMBL" id="KK583198">
    <property type="protein sequence ID" value="KDO31394.1"/>
    <property type="molecule type" value="Genomic_DNA"/>
</dbReference>
<feature type="compositionally biased region" description="Low complexity" evidence="1">
    <location>
        <begin position="91"/>
        <end position="102"/>
    </location>
</feature>
<dbReference type="OrthoDB" id="10607606at2759"/>
<dbReference type="VEuPathDB" id="FungiDB:SPRG_04011"/>
<feature type="region of interest" description="Disordered" evidence="1">
    <location>
        <begin position="271"/>
        <end position="330"/>
    </location>
</feature>
<dbReference type="AlphaFoldDB" id="A0A067CL04"/>
<sequence length="409" mass="42972">MARKKPRCVVCEKIVRGITIWCDDCSFHFAVDKPPEVIELLSSDDDDDDDAPIGARPAKPANAKARAASTSPATPTETNAKPRASSKRQAHAAPTTNAPATARTKRPKTETKPKAAAPAQAAATTTSNRIPENASAHDDAKPVAVATPCPPSESSPPPAPADPTPASSAQPAPAAPAHVRRHIAETKPTLATKPGTPIKAAAAPPRSTAIRVSMPGQSIVPAPLLAANLPLNMLSPRLARLSTPPAMAPPALRRDPLPKLEATEKVHLHNRRAAGSGAPEVAQAHSTEYTSPKPEMATPTTPTIKPGKRKRHIRDDANDAPRPPPTSIIKHEDASCASDNMPSAPTPLPPPPSLGACHPNWTLLMQAWTILDSDGFPPGARRRGLLQARRAKRSAMPPIETTALNSTTM</sequence>
<dbReference type="RefSeq" id="XP_012197991.1">
    <property type="nucleotide sequence ID" value="XM_012342601.1"/>
</dbReference>
<feature type="region of interest" description="Disordered" evidence="1">
    <location>
        <begin position="388"/>
        <end position="409"/>
    </location>
</feature>
<feature type="compositionally biased region" description="Acidic residues" evidence="1">
    <location>
        <begin position="42"/>
        <end position="51"/>
    </location>
</feature>
<dbReference type="Proteomes" id="UP000030745">
    <property type="component" value="Unassembled WGS sequence"/>
</dbReference>
<proteinExistence type="predicted"/>
<dbReference type="STRING" id="695850.A0A067CL04"/>
<accession>A0A067CL04</accession>
<dbReference type="KEGG" id="spar:SPRG_04011"/>
<feature type="compositionally biased region" description="Pro residues" evidence="1">
    <location>
        <begin position="148"/>
        <end position="163"/>
    </location>
</feature>
<feature type="compositionally biased region" description="Low complexity" evidence="1">
    <location>
        <begin position="164"/>
        <end position="177"/>
    </location>
</feature>